<evidence type="ECO:0000313" key="2">
    <source>
        <dbReference type="Proteomes" id="UP001330184"/>
    </source>
</evidence>
<keyword evidence="2" id="KW-1185">Reference proteome</keyword>
<name>A0AA48HPJ4_9FLAO</name>
<dbReference type="RefSeq" id="WP_338193728.1">
    <property type="nucleotide sequence ID" value="NZ_AP027268.1"/>
</dbReference>
<sequence>MNKVQINDTAITSNKYMYKLSIISLFSMQFTFGQSQIQHEPERIFNSLKKGIATTEYAKEKKLKKITFYRDTTLSSLMEFDENGNFIRTVEMENNYVRHSTYKWDEQNRMIEKKHFSPDGTFSYGYYYLYENGANLMFKLKDSVLFEKNTFLKGENISIYSRYDSIGKVTTKSVSVKDDDMKWLMETRFQDNQIYLQYRYEYIDNKKYITKIQFDNNGTKFSENRHLDEVKLKGKLEHYTDDGWLFRVDNFDENDNLIKMELFEEDGQMTRKECSKYDSNGKLVKQTKNFLKRDYKIVYTFKYDEMNRIRKVIKKLDGNKEIFRYAYDVY</sequence>
<organism evidence="1 2">
    <name type="scientific">Flagellimonas marinaquae</name>
    <dbReference type="NCBI Taxonomy" id="254955"/>
    <lineage>
        <taxon>Bacteria</taxon>
        <taxon>Pseudomonadati</taxon>
        <taxon>Bacteroidota</taxon>
        <taxon>Flavobacteriia</taxon>
        <taxon>Flavobacteriales</taxon>
        <taxon>Flavobacteriaceae</taxon>
        <taxon>Flagellimonas</taxon>
    </lineage>
</organism>
<dbReference type="EMBL" id="AP027268">
    <property type="protein sequence ID" value="BDW93329.1"/>
    <property type="molecule type" value="Genomic_DNA"/>
</dbReference>
<gene>
    <name evidence="1" type="ORF">MACH07_21610</name>
</gene>
<proteinExistence type="predicted"/>
<protein>
    <submittedName>
        <fullName evidence="1">Uncharacterized protein</fullName>
    </submittedName>
</protein>
<reference evidence="1 2" key="1">
    <citation type="submission" date="2023-01" db="EMBL/GenBank/DDBJ databases">
        <title>Complete genome sequence of Muricauda aquimarina strain IFOP_LL357.</title>
        <authorList>
            <person name="Gajardo G."/>
            <person name="Ueki S."/>
            <person name="Maruyama F."/>
        </authorList>
    </citation>
    <scope>NUCLEOTIDE SEQUENCE [LARGE SCALE GENOMIC DNA]</scope>
    <source>
        <strain evidence="1 2">IFOP_LL357</strain>
    </source>
</reference>
<dbReference type="Proteomes" id="UP001330184">
    <property type="component" value="Chromosome"/>
</dbReference>
<dbReference type="Gene3D" id="2.180.10.10">
    <property type="entry name" value="RHS repeat-associated core"/>
    <property type="match status" value="1"/>
</dbReference>
<dbReference type="AlphaFoldDB" id="A0AA48HPJ4"/>
<evidence type="ECO:0000313" key="1">
    <source>
        <dbReference type="EMBL" id="BDW93329.1"/>
    </source>
</evidence>
<accession>A0AA48HPJ4</accession>